<evidence type="ECO:0000256" key="1">
    <source>
        <dbReference type="SAM" id="MobiDB-lite"/>
    </source>
</evidence>
<name>A0AAD7TNA3_9APHY</name>
<comment type="caution">
    <text evidence="2">The sequence shown here is derived from an EMBL/GenBank/DDBJ whole genome shotgun (WGS) entry which is preliminary data.</text>
</comment>
<accession>A0AAD7TNA3</accession>
<dbReference type="EMBL" id="JAPEVG010000319">
    <property type="protein sequence ID" value="KAJ8468826.1"/>
    <property type="molecule type" value="Genomic_DNA"/>
</dbReference>
<organism evidence="2 3">
    <name type="scientific">Trametes cubensis</name>
    <dbReference type="NCBI Taxonomy" id="1111947"/>
    <lineage>
        <taxon>Eukaryota</taxon>
        <taxon>Fungi</taxon>
        <taxon>Dikarya</taxon>
        <taxon>Basidiomycota</taxon>
        <taxon>Agaricomycotina</taxon>
        <taxon>Agaricomycetes</taxon>
        <taxon>Polyporales</taxon>
        <taxon>Polyporaceae</taxon>
        <taxon>Trametes</taxon>
    </lineage>
</organism>
<gene>
    <name evidence="2" type="ORF">ONZ51_g9397</name>
</gene>
<proteinExistence type="predicted"/>
<evidence type="ECO:0000313" key="2">
    <source>
        <dbReference type="EMBL" id="KAJ8468826.1"/>
    </source>
</evidence>
<dbReference type="Proteomes" id="UP001215151">
    <property type="component" value="Unassembled WGS sequence"/>
</dbReference>
<feature type="region of interest" description="Disordered" evidence="1">
    <location>
        <begin position="134"/>
        <end position="155"/>
    </location>
</feature>
<evidence type="ECO:0000313" key="3">
    <source>
        <dbReference type="Proteomes" id="UP001215151"/>
    </source>
</evidence>
<keyword evidence="3" id="KW-1185">Reference proteome</keyword>
<dbReference type="AlphaFoldDB" id="A0AAD7TNA3"/>
<protein>
    <submittedName>
        <fullName evidence="2">Uncharacterized protein</fullName>
    </submittedName>
</protein>
<reference evidence="2" key="1">
    <citation type="submission" date="2022-11" db="EMBL/GenBank/DDBJ databases">
        <title>Genome Sequence of Cubamyces cubensis.</title>
        <authorList>
            <person name="Buettner E."/>
        </authorList>
    </citation>
    <scope>NUCLEOTIDE SEQUENCE</scope>
    <source>
        <strain evidence="2">MPL-01</strain>
    </source>
</reference>
<sequence length="604" mass="68503">MPKTLVRVLHEDPTLRCECIDASEHARRALHKSYSDACPLCMSYPEYFPSQSATTLNTVQLIENTPQGIAQLTWLRSSGIDCGLTIDSTQNMLPLCGCHRDPLARGIMVLCPPLEDLRAMIAYEEEDWKKRLEASKNVDGSPQSKPLRERSAPSPSALSGYLSCFWLGHALEGLWPHLGNTDFDASELPIHQTPVSVPQQVLLSQRRGDGHLPMDFPSSHATQPPIFELRLQFNRPDLCRINPYAVMVRAMEVFNGPFTPPDYFFREKLASETVVHYARNKIPEYEASLLRLRQLYSRTAEDLARESGAPSLSSNQITWLDRIRTTEESKACEPGVEEVPDESSKRYSYYEALGTEPWLQYDPEDDELPEEMIEEAKRQLGSGCLLCGQKENVVVHRVAIPHGVDFDPRPWLHSLQLIPDVEQGVDTTLRSNISNLILLCPAHADAYDYRAWRLMPSAKVREAMLASRPPETLNIINSSFDLLIFMPHKMPLIDLLDSSKGGQVVPKEAFEGVSCIRVIESFRNLSLNPYMVYGWALHMIGSVYLPTPDDKLRSIEDECLRIRNAWNESLRGKDALPVFLSDFFYLNGRKVEYYEECNTHLHAV</sequence>